<dbReference type="NCBIfam" id="NF000664">
    <property type="entry name" value="PRK00031.2-2"/>
    <property type="match status" value="1"/>
</dbReference>
<dbReference type="Gene3D" id="2.50.20.10">
    <property type="entry name" value="Lipoprotein localisation LolA/LolB/LppX"/>
    <property type="match status" value="1"/>
</dbReference>
<evidence type="ECO:0000313" key="5">
    <source>
        <dbReference type="Proteomes" id="UP001240777"/>
    </source>
</evidence>
<dbReference type="SUPFAM" id="SSF89392">
    <property type="entry name" value="Prokaryotic lipoproteins and lipoprotein localization factors"/>
    <property type="match status" value="1"/>
</dbReference>
<keyword evidence="5" id="KW-1185">Reference proteome</keyword>
<organism evidence="3 4">
    <name type="scientific">Helicobacter cappadocius</name>
    <dbReference type="NCBI Taxonomy" id="3063998"/>
    <lineage>
        <taxon>Bacteria</taxon>
        <taxon>Pseudomonadati</taxon>
        <taxon>Campylobacterota</taxon>
        <taxon>Epsilonproteobacteria</taxon>
        <taxon>Campylobacterales</taxon>
        <taxon>Helicobacteraceae</taxon>
        <taxon>Helicobacter</taxon>
    </lineage>
</organism>
<keyword evidence="3" id="KW-0449">Lipoprotein</keyword>
<dbReference type="PANTHER" id="PTHR35869">
    <property type="entry name" value="OUTER-MEMBRANE LIPOPROTEIN CARRIER PROTEIN"/>
    <property type="match status" value="1"/>
</dbReference>
<sequence>MYFIRIFFVFCVLCVSMYGLSEDIKTFRADFIQNVHSDNAAEVSYSGYIEAKSPNLAKWTYNKPLKKEIYIDGQDVVVYEPNLLQATITHLKENTDFISILKKAVLSKDGKYRSKIGNTSYELTFKDQKPYLLDFVDEFGNAINIKFSNVVINSVIDKKDFVFIPGPDIDIIHQ</sequence>
<reference evidence="2" key="2">
    <citation type="submission" date="2023-07" db="EMBL/GenBank/DDBJ databases">
        <authorList>
            <person name="Aydin F."/>
            <person name="Tarhane S."/>
            <person name="Saticioglu I.B."/>
            <person name="Karakaya E."/>
            <person name="Abay S."/>
            <person name="Guran O."/>
            <person name="Bozkurt E."/>
            <person name="Uzum N."/>
            <person name="Olgun K."/>
            <person name="Jablonski D."/>
        </authorList>
    </citation>
    <scope>NUCLEOTIDE SEQUENCE</scope>
    <source>
        <strain evidence="2">Faydin-H75</strain>
    </source>
</reference>
<reference evidence="3 5" key="1">
    <citation type="submission" date="2023-07" db="EMBL/GenBank/DDBJ databases">
        <title>Unpublished Manusciprt.</title>
        <authorList>
            <person name="Aydin F."/>
            <person name="Tarhane S."/>
            <person name="Saticioglu I.B."/>
            <person name="Karakaya E."/>
            <person name="Abay S."/>
            <person name="Guran O."/>
            <person name="Bozkurt E."/>
            <person name="Uzum N."/>
            <person name="Olgun K."/>
            <person name="Jablonski D."/>
        </authorList>
    </citation>
    <scope>NUCLEOTIDE SEQUENCE</scope>
    <source>
        <strain evidence="5">faydin-H75</strain>
        <strain evidence="3">Faydin-H76</strain>
    </source>
</reference>
<dbReference type="NCBIfam" id="NF000663">
    <property type="entry name" value="PRK00031.2-1"/>
    <property type="match status" value="1"/>
</dbReference>
<dbReference type="RefSeq" id="WP_305517436.1">
    <property type="nucleotide sequence ID" value="NZ_JAUPEV010000010.1"/>
</dbReference>
<keyword evidence="1" id="KW-0732">Signal</keyword>
<protein>
    <submittedName>
        <fullName evidence="3">LolA-like outer membrane lipoprotein chaperone</fullName>
    </submittedName>
</protein>
<dbReference type="PANTHER" id="PTHR35869:SF1">
    <property type="entry name" value="OUTER-MEMBRANE LIPOPROTEIN CARRIER PROTEIN"/>
    <property type="match status" value="1"/>
</dbReference>
<dbReference type="EMBL" id="JAUYZK010000010">
    <property type="protein sequence ID" value="MDP2539523.1"/>
    <property type="molecule type" value="Genomic_DNA"/>
</dbReference>
<evidence type="ECO:0000256" key="1">
    <source>
        <dbReference type="ARBA" id="ARBA00022729"/>
    </source>
</evidence>
<evidence type="ECO:0000313" key="2">
    <source>
        <dbReference type="EMBL" id="MDO7253595.1"/>
    </source>
</evidence>
<dbReference type="Pfam" id="PF03548">
    <property type="entry name" value="LolA"/>
    <property type="match status" value="1"/>
</dbReference>
<dbReference type="Proteomes" id="UP001177258">
    <property type="component" value="Unassembled WGS sequence"/>
</dbReference>
<name>A0AA90PZU7_9HELI</name>
<evidence type="ECO:0000313" key="4">
    <source>
        <dbReference type="Proteomes" id="UP001177258"/>
    </source>
</evidence>
<dbReference type="AlphaFoldDB" id="A0AA90PZU7"/>
<dbReference type="InterPro" id="IPR004564">
    <property type="entry name" value="OM_lipoprot_carrier_LolA-like"/>
</dbReference>
<dbReference type="CDD" id="cd16325">
    <property type="entry name" value="LolA"/>
    <property type="match status" value="1"/>
</dbReference>
<dbReference type="EMBL" id="JAUPEV010000010">
    <property type="protein sequence ID" value="MDO7253595.1"/>
    <property type="molecule type" value="Genomic_DNA"/>
</dbReference>
<reference evidence="2 4" key="3">
    <citation type="journal article" date="2024" name="Syst. Appl. Microbiol.">
        <title>Helicobacter cappadocius sp. nov., from lizards: The first psychrotrophic Helicobacter species.</title>
        <authorList>
            <person name="Aydin F."/>
            <person name="Tarhane S."/>
            <person name="Karakaya E."/>
            <person name="Abay S."/>
            <person name="Kayman T."/>
            <person name="Guran O."/>
            <person name="Bozkurt E."/>
            <person name="Uzum N."/>
            <person name="Avci A."/>
            <person name="Olgun K."/>
            <person name="Jablonski D."/>
            <person name="Guran C."/>
            <person name="Burcin Saticioglu I."/>
        </authorList>
    </citation>
    <scope>NUCLEOTIDE SEQUENCE [LARGE SCALE GENOMIC DNA]</scope>
    <source>
        <strain evidence="2">Faydin-H75</strain>
        <strain evidence="4">faydin-H76</strain>
    </source>
</reference>
<proteinExistence type="predicted"/>
<accession>A0AA90PZU7</accession>
<comment type="caution">
    <text evidence="3">The sequence shown here is derived from an EMBL/GenBank/DDBJ whole genome shotgun (WGS) entry which is preliminary data.</text>
</comment>
<dbReference type="Proteomes" id="UP001240777">
    <property type="component" value="Unassembled WGS sequence"/>
</dbReference>
<dbReference type="InterPro" id="IPR029046">
    <property type="entry name" value="LolA/LolB/LppX"/>
</dbReference>
<evidence type="ECO:0000313" key="3">
    <source>
        <dbReference type="EMBL" id="MDP2539523.1"/>
    </source>
</evidence>
<gene>
    <name evidence="3" type="primary">lolA</name>
    <name evidence="2" type="ORF">Q5I04_06700</name>
    <name evidence="3" type="ORF">Q5I06_07030</name>
</gene>